<evidence type="ECO:0000313" key="3">
    <source>
        <dbReference type="EnsemblMetazoa" id="GPPI048147-PA"/>
    </source>
</evidence>
<dbReference type="STRING" id="67801.A0A1B0C3K6"/>
<accession>A0A1B0C3K6</accession>
<dbReference type="InterPro" id="IPR008271">
    <property type="entry name" value="Ser/Thr_kinase_AS"/>
</dbReference>
<dbReference type="GO" id="GO:0004672">
    <property type="term" value="F:protein kinase activity"/>
    <property type="evidence" value="ECO:0007669"/>
    <property type="project" value="InterPro"/>
</dbReference>
<dbReference type="PROSITE" id="PS00108">
    <property type="entry name" value="PROTEIN_KINASE_ST"/>
    <property type="match status" value="1"/>
</dbReference>
<dbReference type="Gene3D" id="1.10.510.10">
    <property type="entry name" value="Transferase(Phosphotransferase) domain 1"/>
    <property type="match status" value="1"/>
</dbReference>
<keyword evidence="1" id="KW-0472">Membrane</keyword>
<dbReference type="EnsemblMetazoa" id="GPPI048147-RA">
    <property type="protein sequence ID" value="GPPI048147-PA"/>
    <property type="gene ID" value="GPPI048147"/>
</dbReference>
<feature type="domain" description="Protein kinase" evidence="2">
    <location>
        <begin position="1"/>
        <end position="82"/>
    </location>
</feature>
<dbReference type="Proteomes" id="UP000092460">
    <property type="component" value="Unassembled WGS sequence"/>
</dbReference>
<dbReference type="SUPFAM" id="SSF56112">
    <property type="entry name" value="Protein kinase-like (PK-like)"/>
    <property type="match status" value="1"/>
</dbReference>
<reference evidence="4" key="1">
    <citation type="submission" date="2015-01" db="EMBL/GenBank/DDBJ databases">
        <authorList>
            <person name="Aksoy S."/>
            <person name="Warren W."/>
            <person name="Wilson R.K."/>
        </authorList>
    </citation>
    <scope>NUCLEOTIDE SEQUENCE [LARGE SCALE GENOMIC DNA]</scope>
    <source>
        <strain evidence="4">IAEA</strain>
    </source>
</reference>
<reference evidence="3" key="2">
    <citation type="submission" date="2020-05" db="UniProtKB">
        <authorList>
            <consortium name="EnsemblMetazoa"/>
        </authorList>
    </citation>
    <scope>IDENTIFICATION</scope>
    <source>
        <strain evidence="3">IAEA</strain>
    </source>
</reference>
<name>A0A1B0C3K6_9MUSC</name>
<organism evidence="3 4">
    <name type="scientific">Glossina palpalis gambiensis</name>
    <dbReference type="NCBI Taxonomy" id="67801"/>
    <lineage>
        <taxon>Eukaryota</taxon>
        <taxon>Metazoa</taxon>
        <taxon>Ecdysozoa</taxon>
        <taxon>Arthropoda</taxon>
        <taxon>Hexapoda</taxon>
        <taxon>Insecta</taxon>
        <taxon>Pterygota</taxon>
        <taxon>Neoptera</taxon>
        <taxon>Endopterygota</taxon>
        <taxon>Diptera</taxon>
        <taxon>Brachycera</taxon>
        <taxon>Muscomorpha</taxon>
        <taxon>Hippoboscoidea</taxon>
        <taxon>Glossinidae</taxon>
        <taxon>Glossina</taxon>
    </lineage>
</organism>
<sequence>MAIGNAPWPIGVRAEGLRYIHSNDLVHMDLKSENIFTKMPSAHKSPMPPNGPRQQDRYSMDDFTLLLPVFIAIGAFVPYLNI</sequence>
<dbReference type="AlphaFoldDB" id="A0A1B0C3K6"/>
<dbReference type="SUPFAM" id="SSF47938">
    <property type="entry name" value="Functional domain of the splicing factor Prp18"/>
    <property type="match status" value="1"/>
</dbReference>
<dbReference type="PROSITE" id="PS50011">
    <property type="entry name" value="PROTEIN_KINASE_DOM"/>
    <property type="match status" value="1"/>
</dbReference>
<dbReference type="EMBL" id="JXJN01024987">
    <property type="status" value="NOT_ANNOTATED_CDS"/>
    <property type="molecule type" value="Genomic_DNA"/>
</dbReference>
<dbReference type="InterPro" id="IPR000719">
    <property type="entry name" value="Prot_kinase_dom"/>
</dbReference>
<proteinExistence type="predicted"/>
<evidence type="ECO:0000256" key="1">
    <source>
        <dbReference type="SAM" id="Phobius"/>
    </source>
</evidence>
<protein>
    <recommendedName>
        <fullName evidence="2">Protein kinase domain-containing protein</fullName>
    </recommendedName>
</protein>
<dbReference type="GO" id="GO:0005524">
    <property type="term" value="F:ATP binding"/>
    <property type="evidence" value="ECO:0007669"/>
    <property type="project" value="InterPro"/>
</dbReference>
<keyword evidence="1" id="KW-1133">Transmembrane helix</keyword>
<evidence type="ECO:0000259" key="2">
    <source>
        <dbReference type="PROSITE" id="PS50011"/>
    </source>
</evidence>
<feature type="transmembrane region" description="Helical" evidence="1">
    <location>
        <begin position="63"/>
        <end position="80"/>
    </location>
</feature>
<keyword evidence="4" id="KW-1185">Reference proteome</keyword>
<dbReference type="VEuPathDB" id="VectorBase:GPPI048147"/>
<keyword evidence="1" id="KW-0812">Transmembrane</keyword>
<dbReference type="InterPro" id="IPR011009">
    <property type="entry name" value="Kinase-like_dom_sf"/>
</dbReference>
<evidence type="ECO:0000313" key="4">
    <source>
        <dbReference type="Proteomes" id="UP000092460"/>
    </source>
</evidence>